<dbReference type="Proteomes" id="UP001182556">
    <property type="component" value="Unassembled WGS sequence"/>
</dbReference>
<feature type="region of interest" description="Disordered" evidence="1">
    <location>
        <begin position="71"/>
        <end position="105"/>
    </location>
</feature>
<accession>A0AAD9CR63</accession>
<protein>
    <submittedName>
        <fullName evidence="2">Uncharacterized protein</fullName>
    </submittedName>
</protein>
<reference evidence="2" key="1">
    <citation type="submission" date="2023-02" db="EMBL/GenBank/DDBJ databases">
        <title>Identification and recombinant expression of a fungal hydrolase from Papiliotrema laurentii that hydrolyzes apple cutin and clears colloidal polyester polyurethane.</title>
        <authorList>
            <consortium name="DOE Joint Genome Institute"/>
            <person name="Roman V.A."/>
            <person name="Bojanowski C."/>
            <person name="Crable B.R."/>
            <person name="Wagner D.N."/>
            <person name="Hung C.S."/>
            <person name="Nadeau L.J."/>
            <person name="Schratz L."/>
            <person name="Haridas S."/>
            <person name="Pangilinan J."/>
            <person name="Lipzen A."/>
            <person name="Na H."/>
            <person name="Yan M."/>
            <person name="Ng V."/>
            <person name="Grigoriev I.V."/>
            <person name="Spatafora J.W."/>
            <person name="Barlow D."/>
            <person name="Biffinger J."/>
            <person name="Kelley-Loughnane N."/>
            <person name="Varaljay V.A."/>
            <person name="Crookes-Goodson W.J."/>
        </authorList>
    </citation>
    <scope>NUCLEOTIDE SEQUENCE</scope>
    <source>
        <strain evidence="2">5307AH</strain>
    </source>
</reference>
<evidence type="ECO:0000313" key="3">
    <source>
        <dbReference type="Proteomes" id="UP001182556"/>
    </source>
</evidence>
<keyword evidence="3" id="KW-1185">Reference proteome</keyword>
<evidence type="ECO:0000256" key="1">
    <source>
        <dbReference type="SAM" id="MobiDB-lite"/>
    </source>
</evidence>
<feature type="compositionally biased region" description="Polar residues" evidence="1">
    <location>
        <begin position="96"/>
        <end position="105"/>
    </location>
</feature>
<proteinExistence type="predicted"/>
<dbReference type="AlphaFoldDB" id="A0AAD9CR63"/>
<sequence length="105" mass="11630">MATYQYCFDSVTLKPLRTWHTVGDNMTVRWDNINMEAAGSDWCCIAFRPRSLGATDNAIFTGKLIGHPHSVVQADSGEDSKNQGRQIPARTRSHYIAQSSGATQL</sequence>
<evidence type="ECO:0000313" key="2">
    <source>
        <dbReference type="EMBL" id="KAK1920627.1"/>
    </source>
</evidence>
<organism evidence="2 3">
    <name type="scientific">Papiliotrema laurentii</name>
    <name type="common">Cryptococcus laurentii</name>
    <dbReference type="NCBI Taxonomy" id="5418"/>
    <lineage>
        <taxon>Eukaryota</taxon>
        <taxon>Fungi</taxon>
        <taxon>Dikarya</taxon>
        <taxon>Basidiomycota</taxon>
        <taxon>Agaricomycotina</taxon>
        <taxon>Tremellomycetes</taxon>
        <taxon>Tremellales</taxon>
        <taxon>Rhynchogastremaceae</taxon>
        <taxon>Papiliotrema</taxon>
    </lineage>
</organism>
<dbReference type="EMBL" id="JAODAN010000015">
    <property type="protein sequence ID" value="KAK1920627.1"/>
    <property type="molecule type" value="Genomic_DNA"/>
</dbReference>
<comment type="caution">
    <text evidence="2">The sequence shown here is derived from an EMBL/GenBank/DDBJ whole genome shotgun (WGS) entry which is preliminary data.</text>
</comment>
<name>A0AAD9CR63_PAPLA</name>
<gene>
    <name evidence="2" type="ORF">DB88DRAFT_475749</name>
</gene>